<protein>
    <recommendedName>
        <fullName evidence="3">Kinase</fullName>
    </recommendedName>
</protein>
<dbReference type="Proteomes" id="UP000557307">
    <property type="component" value="Unassembled WGS sequence"/>
</dbReference>
<dbReference type="Gene3D" id="3.40.50.300">
    <property type="entry name" value="P-loop containing nucleotide triphosphate hydrolases"/>
    <property type="match status" value="1"/>
</dbReference>
<comment type="caution">
    <text evidence="1">The sequence shown here is derived from an EMBL/GenBank/DDBJ whole genome shotgun (WGS) entry which is preliminary data.</text>
</comment>
<dbReference type="EMBL" id="JACHGF010000002">
    <property type="protein sequence ID" value="MBB5283639.1"/>
    <property type="molecule type" value="Genomic_DNA"/>
</dbReference>
<gene>
    <name evidence="1" type="ORF">HNQ92_001765</name>
</gene>
<reference evidence="1 2" key="1">
    <citation type="submission" date="2020-08" db="EMBL/GenBank/DDBJ databases">
        <title>Genomic Encyclopedia of Type Strains, Phase IV (KMG-IV): sequencing the most valuable type-strain genomes for metagenomic binning, comparative biology and taxonomic classification.</title>
        <authorList>
            <person name="Goeker M."/>
        </authorList>
    </citation>
    <scope>NUCLEOTIDE SEQUENCE [LARGE SCALE GENOMIC DNA]</scope>
    <source>
        <strain evidence="1 2">DSM 105074</strain>
    </source>
</reference>
<dbReference type="RefSeq" id="WP_184173200.1">
    <property type="nucleotide sequence ID" value="NZ_JACHGF010000002.1"/>
</dbReference>
<organism evidence="1 2">
    <name type="scientific">Rhabdobacter roseus</name>
    <dbReference type="NCBI Taxonomy" id="1655419"/>
    <lineage>
        <taxon>Bacteria</taxon>
        <taxon>Pseudomonadati</taxon>
        <taxon>Bacteroidota</taxon>
        <taxon>Cytophagia</taxon>
        <taxon>Cytophagales</taxon>
        <taxon>Cytophagaceae</taxon>
        <taxon>Rhabdobacter</taxon>
    </lineage>
</organism>
<keyword evidence="2" id="KW-1185">Reference proteome</keyword>
<proteinExistence type="predicted"/>
<name>A0A840TVE5_9BACT</name>
<dbReference type="InterPro" id="IPR027417">
    <property type="entry name" value="P-loop_NTPase"/>
</dbReference>
<evidence type="ECO:0000313" key="2">
    <source>
        <dbReference type="Proteomes" id="UP000557307"/>
    </source>
</evidence>
<sequence length="167" mass="18760">MQRTGRLFLVMGLPASGKTSFARALAAALDGVHLSSDAIRAELARRGTYQDADKEAVYAEMLRRTAQVLSEGRDVVADATFHRQARRALFLNLAKAQEVPYRLIEIRASEATTRQRLQVPRPDSEATWAVYLLLKKEWEPPTEPHEVLYTDHATPEELVEGYLGEVL</sequence>
<dbReference type="AlphaFoldDB" id="A0A840TVE5"/>
<dbReference type="InterPro" id="IPR052732">
    <property type="entry name" value="Cell-binding_unc_protein"/>
</dbReference>
<evidence type="ECO:0000313" key="1">
    <source>
        <dbReference type="EMBL" id="MBB5283639.1"/>
    </source>
</evidence>
<accession>A0A840TVE5</accession>
<evidence type="ECO:0008006" key="3">
    <source>
        <dbReference type="Google" id="ProtNLM"/>
    </source>
</evidence>
<dbReference type="PANTHER" id="PTHR43883:SF1">
    <property type="entry name" value="GLUCONOKINASE"/>
    <property type="match status" value="1"/>
</dbReference>
<dbReference type="Pfam" id="PF13671">
    <property type="entry name" value="AAA_33"/>
    <property type="match status" value="1"/>
</dbReference>
<dbReference type="PANTHER" id="PTHR43883">
    <property type="entry name" value="SLR0207 PROTEIN"/>
    <property type="match status" value="1"/>
</dbReference>
<dbReference type="SUPFAM" id="SSF52540">
    <property type="entry name" value="P-loop containing nucleoside triphosphate hydrolases"/>
    <property type="match status" value="1"/>
</dbReference>